<dbReference type="GO" id="GO:0016491">
    <property type="term" value="F:oxidoreductase activity"/>
    <property type="evidence" value="ECO:0007669"/>
    <property type="project" value="InterPro"/>
</dbReference>
<dbReference type="SUPFAM" id="SSF52833">
    <property type="entry name" value="Thioredoxin-like"/>
    <property type="match status" value="1"/>
</dbReference>
<dbReference type="RefSeq" id="WP_105716345.1">
    <property type="nucleotide sequence ID" value="NZ_PVBQ01000005.1"/>
</dbReference>
<dbReference type="AlphaFoldDB" id="A0A2S9J4K4"/>
<sequence>MNSKDLKLIYIWDAYCGWCYGFSTGLNEFHKMHPELPITVLSGGLFVGDRKRPISDYPHIPGANQRIEQLSGVKFGDAYQELLEKGNFVLDSEAAAKGFAALEHFSSEKAYELAAAMQKAFYSEGKSLSEEATFREIADAFGLDADEVIKRFKSDEAGRDSLKAFHTVHNLGVNSYPTLLLQKGEKLIKIGGGAMSAEKLEENFRTALQNDSLES</sequence>
<protein>
    <submittedName>
        <fullName evidence="2">DsbA family protein</fullName>
    </submittedName>
</protein>
<dbReference type="InterPro" id="IPR001853">
    <property type="entry name" value="DSBA-like_thioredoxin_dom"/>
</dbReference>
<dbReference type="Pfam" id="PF01323">
    <property type="entry name" value="DSBA"/>
    <property type="match status" value="1"/>
</dbReference>
<evidence type="ECO:0000259" key="1">
    <source>
        <dbReference type="Pfam" id="PF01323"/>
    </source>
</evidence>
<feature type="domain" description="DSBA-like thioredoxin" evidence="1">
    <location>
        <begin position="13"/>
        <end position="202"/>
    </location>
</feature>
<keyword evidence="3" id="KW-1185">Reference proteome</keyword>
<proteinExistence type="predicted"/>
<dbReference type="Proteomes" id="UP000239711">
    <property type="component" value="Unassembled WGS sequence"/>
</dbReference>
<dbReference type="CDD" id="cd03025">
    <property type="entry name" value="DsbA_FrnE_like"/>
    <property type="match status" value="1"/>
</dbReference>
<organism evidence="2 3">
    <name type="scientific">Sphingobacterium haloxyli</name>
    <dbReference type="NCBI Taxonomy" id="2100533"/>
    <lineage>
        <taxon>Bacteria</taxon>
        <taxon>Pseudomonadati</taxon>
        <taxon>Bacteroidota</taxon>
        <taxon>Sphingobacteriia</taxon>
        <taxon>Sphingobacteriales</taxon>
        <taxon>Sphingobacteriaceae</taxon>
        <taxon>Sphingobacterium</taxon>
    </lineage>
</organism>
<evidence type="ECO:0000313" key="3">
    <source>
        <dbReference type="Proteomes" id="UP000239711"/>
    </source>
</evidence>
<comment type="caution">
    <text evidence="2">The sequence shown here is derived from an EMBL/GenBank/DDBJ whole genome shotgun (WGS) entry which is preliminary data.</text>
</comment>
<reference evidence="2 3" key="1">
    <citation type="submission" date="2018-02" db="EMBL/GenBank/DDBJ databases">
        <title>The draft genome of Sphingobacterium sp. 5JN-11.</title>
        <authorList>
            <person name="Liu L."/>
            <person name="Li L."/>
            <person name="Liang L."/>
            <person name="Zhang X."/>
            <person name="Wang T."/>
        </authorList>
    </citation>
    <scope>NUCLEOTIDE SEQUENCE [LARGE SCALE GENOMIC DNA]</scope>
    <source>
        <strain evidence="2 3">5JN-11</strain>
    </source>
</reference>
<name>A0A2S9J4K4_9SPHI</name>
<evidence type="ECO:0000313" key="2">
    <source>
        <dbReference type="EMBL" id="PRD47717.1"/>
    </source>
</evidence>
<accession>A0A2S9J4K4</accession>
<dbReference type="EMBL" id="PVBQ01000005">
    <property type="protein sequence ID" value="PRD47717.1"/>
    <property type="molecule type" value="Genomic_DNA"/>
</dbReference>
<dbReference type="Gene3D" id="1.10.472.60">
    <property type="entry name" value="putative protein disulfide isomerase domain"/>
    <property type="match status" value="1"/>
</dbReference>
<gene>
    <name evidence="2" type="ORF">C5745_07285</name>
</gene>
<dbReference type="InterPro" id="IPR036249">
    <property type="entry name" value="Thioredoxin-like_sf"/>
</dbReference>
<dbReference type="Gene3D" id="3.40.30.10">
    <property type="entry name" value="Glutaredoxin"/>
    <property type="match status" value="1"/>
</dbReference>
<dbReference type="OrthoDB" id="9813770at2"/>